<evidence type="ECO:0000313" key="16">
    <source>
        <dbReference type="EMBL" id="CCU55343.1"/>
    </source>
</evidence>
<gene>
    <name evidence="16" type="ORF">AHEV_022</name>
</gene>
<keyword evidence="8 14" id="KW-0418">Kinase</keyword>
<dbReference type="Gene3D" id="3.40.50.300">
    <property type="entry name" value="P-loop containing nucleotide triphosphate hydrolases"/>
    <property type="match status" value="1"/>
</dbReference>
<evidence type="ECO:0000256" key="3">
    <source>
        <dbReference type="ARBA" id="ARBA00020079"/>
    </source>
</evidence>
<feature type="active site" description="Proton acceptor" evidence="12">
    <location>
        <position position="85"/>
    </location>
</feature>
<evidence type="ECO:0000256" key="10">
    <source>
        <dbReference type="ARBA" id="ARBA00022840"/>
    </source>
</evidence>
<dbReference type="EMBL" id="HF679131">
    <property type="protein sequence ID" value="CCU55343.1"/>
    <property type="molecule type" value="Genomic_DNA"/>
</dbReference>
<dbReference type="KEGG" id="vg:15613951"/>
<dbReference type="GO" id="GO:0005524">
    <property type="term" value="F:ATP binding"/>
    <property type="evidence" value="ECO:0007669"/>
    <property type="project" value="UniProtKB-KW"/>
</dbReference>
<keyword evidence="5 14" id="KW-0808">Transferase</keyword>
<keyword evidence="6" id="KW-0479">Metal-binding</keyword>
<keyword evidence="4 14" id="KW-0237">DNA synthesis</keyword>
<feature type="binding site" evidence="13">
    <location>
        <position position="170"/>
    </location>
    <ligand>
        <name>substrate</name>
    </ligand>
</feature>
<evidence type="ECO:0000256" key="6">
    <source>
        <dbReference type="ARBA" id="ARBA00022723"/>
    </source>
</evidence>
<evidence type="ECO:0000256" key="4">
    <source>
        <dbReference type="ARBA" id="ARBA00022634"/>
    </source>
</evidence>
<keyword evidence="9" id="KW-0862">Zinc</keyword>
<dbReference type="InterPro" id="IPR027417">
    <property type="entry name" value="P-loop_NTPase"/>
</dbReference>
<evidence type="ECO:0000256" key="7">
    <source>
        <dbReference type="ARBA" id="ARBA00022741"/>
    </source>
</evidence>
<dbReference type="EC" id="2.7.1.21" evidence="2 14"/>
<evidence type="ECO:0000256" key="12">
    <source>
        <dbReference type="PIRSR" id="PIRSR035805-1"/>
    </source>
</evidence>
<dbReference type="GO" id="GO:0046104">
    <property type="term" value="P:thymidine metabolic process"/>
    <property type="evidence" value="ECO:0007669"/>
    <property type="project" value="TreeGrafter"/>
</dbReference>
<dbReference type="SUPFAM" id="SSF57716">
    <property type="entry name" value="Glucocorticoid receptor-like (DNA-binding domain)"/>
    <property type="match status" value="1"/>
</dbReference>
<dbReference type="Pfam" id="PF00265">
    <property type="entry name" value="TK"/>
    <property type="match status" value="1"/>
</dbReference>
<dbReference type="PROSITE" id="PS00603">
    <property type="entry name" value="TK_CELLULAR_TYPE"/>
    <property type="match status" value="1"/>
</dbReference>
<evidence type="ECO:0000313" key="17">
    <source>
        <dbReference type="Proteomes" id="UP000792575"/>
    </source>
</evidence>
<evidence type="ECO:0000256" key="11">
    <source>
        <dbReference type="ARBA" id="ARBA00048254"/>
    </source>
</evidence>
<comment type="catalytic activity">
    <reaction evidence="11 14">
        <text>thymidine + ATP = dTMP + ADP + H(+)</text>
        <dbReference type="Rhea" id="RHEA:19129"/>
        <dbReference type="ChEBI" id="CHEBI:15378"/>
        <dbReference type="ChEBI" id="CHEBI:17748"/>
        <dbReference type="ChEBI" id="CHEBI:30616"/>
        <dbReference type="ChEBI" id="CHEBI:63528"/>
        <dbReference type="ChEBI" id="CHEBI:456216"/>
        <dbReference type="EC" id="2.7.1.21"/>
    </reaction>
</comment>
<dbReference type="InterPro" id="IPR020633">
    <property type="entry name" value="Thymidine_kinase_CS"/>
</dbReference>
<protein>
    <recommendedName>
        <fullName evidence="3 14">Thymidine kinase</fullName>
        <ecNumber evidence="2 14">2.7.1.21</ecNumber>
    </recommendedName>
</protein>
<accession>A0A916KNU6</accession>
<dbReference type="PIRSF" id="PIRSF035805">
    <property type="entry name" value="TK_cell"/>
    <property type="match status" value="1"/>
</dbReference>
<evidence type="ECO:0000256" key="5">
    <source>
        <dbReference type="ARBA" id="ARBA00022679"/>
    </source>
</evidence>
<evidence type="ECO:0000256" key="1">
    <source>
        <dbReference type="ARBA" id="ARBA00007587"/>
    </source>
</evidence>
<dbReference type="GO" id="GO:0004797">
    <property type="term" value="F:thymidine kinase activity"/>
    <property type="evidence" value="ECO:0007669"/>
    <property type="project" value="UniProtKB-EC"/>
</dbReference>
<organism evidence="16 17">
    <name type="scientific">Adoxophyes honmai entomopoxvirus 'L'</name>
    <dbReference type="NCBI Taxonomy" id="1293540"/>
    <lineage>
        <taxon>Viruses</taxon>
        <taxon>Varidnaviria</taxon>
        <taxon>Bamfordvirae</taxon>
        <taxon>Nucleocytoviricota</taxon>
        <taxon>Pokkesviricetes</taxon>
        <taxon>Chitovirales</taxon>
        <taxon>Poxviridae</taxon>
        <taxon>Entomopoxvirinae</taxon>
        <taxon>Betaentomopoxvirus</taxon>
        <taxon>Betaentomopoxvirus ahonmai</taxon>
    </lineage>
</organism>
<dbReference type="RefSeq" id="YP_008003845.1">
    <property type="nucleotide sequence ID" value="NC_021247.1"/>
</dbReference>
<evidence type="ECO:0000256" key="2">
    <source>
        <dbReference type="ARBA" id="ARBA00012118"/>
    </source>
</evidence>
<feature type="binding site" evidence="13">
    <location>
        <begin position="162"/>
        <end position="165"/>
    </location>
    <ligand>
        <name>substrate</name>
    </ligand>
</feature>
<dbReference type="FunFam" id="3.40.50.300:FF:000948">
    <property type="entry name" value="Thymidine kinase"/>
    <property type="match status" value="1"/>
</dbReference>
<keyword evidence="7 14" id="KW-0547">Nucleotide-binding</keyword>
<evidence type="ECO:0000256" key="9">
    <source>
        <dbReference type="ARBA" id="ARBA00022833"/>
    </source>
</evidence>
<comment type="similarity">
    <text evidence="1 15">Belongs to the thymidine kinase family.</text>
</comment>
<reference evidence="16" key="1">
    <citation type="journal article" date="2013" name="J. Virol.">
        <title>New Insights into the Evolution of Entomopoxvirinae from the Complete Genome Sequences of Four Entomopoxviruses Infecting Adoxophyes honmai, Choristoneura biennis, Choristoneura rosaceana, and Mythimna separata.</title>
        <authorList>
            <person name="Theze J."/>
            <person name="Takatsuka J."/>
            <person name="Li Z."/>
            <person name="Gallais J."/>
            <person name="Doucet D."/>
            <person name="Arif B."/>
            <person name="Nakai M."/>
            <person name="Herniou E.A."/>
        </authorList>
    </citation>
    <scope>NUCLEOTIDE SEQUENCE</scope>
    <source>
        <strain evidence="16">Tokyo</strain>
    </source>
</reference>
<proteinExistence type="inferred from homology"/>
<dbReference type="PANTHER" id="PTHR11441">
    <property type="entry name" value="THYMIDINE KINASE"/>
    <property type="match status" value="1"/>
</dbReference>
<dbReference type="Proteomes" id="UP000792575">
    <property type="component" value="Genome"/>
</dbReference>
<evidence type="ECO:0000256" key="13">
    <source>
        <dbReference type="PIRSR" id="PIRSR035805-2"/>
    </source>
</evidence>
<evidence type="ECO:0000256" key="8">
    <source>
        <dbReference type="ARBA" id="ARBA00022777"/>
    </source>
</evidence>
<keyword evidence="10 14" id="KW-0067">ATP-binding</keyword>
<dbReference type="GO" id="GO:0071897">
    <property type="term" value="P:DNA biosynthetic process"/>
    <property type="evidence" value="ECO:0007669"/>
    <property type="project" value="UniProtKB-KW"/>
</dbReference>
<dbReference type="GO" id="GO:0046872">
    <property type="term" value="F:metal ion binding"/>
    <property type="evidence" value="ECO:0007669"/>
    <property type="project" value="UniProtKB-KW"/>
</dbReference>
<dbReference type="InterPro" id="IPR001267">
    <property type="entry name" value="Thymidine_kinase"/>
</dbReference>
<dbReference type="SUPFAM" id="SSF52540">
    <property type="entry name" value="P-loop containing nucleoside triphosphate hydrolases"/>
    <property type="match status" value="1"/>
</dbReference>
<sequence>MSIEVIIGPMYSGKTSELSRILNRYIICKKKCVIISNDRDDRYNKNFISTHDGNKIPNNYLYLQTNSLNDIKNKITIFDIIGIDECQFFESEDLFTFCDTLANMGKNIIVSGLVNDFNKNPFISTLKLLSIADKISKLNSICKFCCKEASFTMKKFNKNTIIEVGGSELYNPVCRKCYNNII</sequence>
<evidence type="ECO:0000256" key="15">
    <source>
        <dbReference type="RuleBase" id="RU004165"/>
    </source>
</evidence>
<dbReference type="Gene3D" id="3.30.60.20">
    <property type="match status" value="1"/>
</dbReference>
<keyword evidence="17" id="KW-1185">Reference proteome</keyword>
<dbReference type="PANTHER" id="PTHR11441:SF0">
    <property type="entry name" value="THYMIDINE KINASE, CYTOSOLIC"/>
    <property type="match status" value="1"/>
</dbReference>
<dbReference type="GeneID" id="15613951"/>
<name>A0A916KNU6_9POXV</name>
<dbReference type="OrthoDB" id="9611at10239"/>
<evidence type="ECO:0000256" key="14">
    <source>
        <dbReference type="RuleBase" id="RU000544"/>
    </source>
</evidence>